<dbReference type="SMART" id="SM00853">
    <property type="entry name" value="MutL_C"/>
    <property type="match status" value="1"/>
</dbReference>
<dbReference type="InterPro" id="IPR013507">
    <property type="entry name" value="DNA_mismatch_S5_2-like"/>
</dbReference>
<keyword evidence="10" id="KW-1185">Reference proteome</keyword>
<feature type="region of interest" description="Disordered" evidence="6">
    <location>
        <begin position="439"/>
        <end position="478"/>
    </location>
</feature>
<dbReference type="OrthoDB" id="9763467at2"/>
<dbReference type="SMART" id="SM01340">
    <property type="entry name" value="DNA_mis_repair"/>
    <property type="match status" value="1"/>
</dbReference>
<dbReference type="NCBIfam" id="TIGR00585">
    <property type="entry name" value="mutl"/>
    <property type="match status" value="1"/>
</dbReference>
<dbReference type="InterPro" id="IPR037198">
    <property type="entry name" value="MutL_C_sf"/>
</dbReference>
<evidence type="ECO:0000256" key="4">
    <source>
        <dbReference type="ARBA" id="ARBA00023204"/>
    </source>
</evidence>
<feature type="domain" description="DNA mismatch repair protein S5" evidence="8">
    <location>
        <begin position="209"/>
        <end position="328"/>
    </location>
</feature>
<dbReference type="Proteomes" id="UP000253426">
    <property type="component" value="Unassembled WGS sequence"/>
</dbReference>
<keyword evidence="4 5" id="KW-0234">DNA repair</keyword>
<evidence type="ECO:0000313" key="9">
    <source>
        <dbReference type="EMBL" id="RBP44520.1"/>
    </source>
</evidence>
<dbReference type="EMBL" id="QNRR01000004">
    <property type="protein sequence ID" value="RBP44520.1"/>
    <property type="molecule type" value="Genomic_DNA"/>
</dbReference>
<dbReference type="InterPro" id="IPR042120">
    <property type="entry name" value="MutL_C_dimsub"/>
</dbReference>
<evidence type="ECO:0000256" key="5">
    <source>
        <dbReference type="HAMAP-Rule" id="MF_00149"/>
    </source>
</evidence>
<dbReference type="Gene3D" id="3.30.565.10">
    <property type="entry name" value="Histidine kinase-like ATPase, C-terminal domain"/>
    <property type="match status" value="1"/>
</dbReference>
<keyword evidence="3 5" id="KW-0227">DNA damage</keyword>
<dbReference type="GO" id="GO:0005524">
    <property type="term" value="F:ATP binding"/>
    <property type="evidence" value="ECO:0007669"/>
    <property type="project" value="InterPro"/>
</dbReference>
<dbReference type="FunFam" id="3.30.565.10:FF:000003">
    <property type="entry name" value="DNA mismatch repair endonuclease MutL"/>
    <property type="match status" value="1"/>
</dbReference>
<dbReference type="InterPro" id="IPR042121">
    <property type="entry name" value="MutL_C_regsub"/>
</dbReference>
<dbReference type="InterPro" id="IPR036890">
    <property type="entry name" value="HATPase_C_sf"/>
</dbReference>
<dbReference type="InterPro" id="IPR038973">
    <property type="entry name" value="MutL/Mlh/Pms-like"/>
</dbReference>
<dbReference type="GO" id="GO:0006298">
    <property type="term" value="P:mismatch repair"/>
    <property type="evidence" value="ECO:0007669"/>
    <property type="project" value="UniProtKB-UniRule"/>
</dbReference>
<comment type="caution">
    <text evidence="9">The sequence shown here is derived from an EMBL/GenBank/DDBJ whole genome shotgun (WGS) entry which is preliminary data.</text>
</comment>
<dbReference type="CDD" id="cd00782">
    <property type="entry name" value="MutL_Trans"/>
    <property type="match status" value="1"/>
</dbReference>
<sequence>MSRIRILPDALASQVAAGEVVERPAAVVRELVDNSIDAGATHVEVHVQRGGSSLIRVVDNGHGMGREDALLCLERHATSKIHTKEDLASIRTLGFRGEAMPSVASVSRFRLATREPDALAGTEVEVHGGKMHAVRDYGGAPGTVVEARSLFYNIPARRKFLRSEATEYAHVEQQFRVHAVANPRIAFTLVRDGEVLFHLPATDSLLARIEGLCGADMARRLYEVEPFTLQGVTVQGYIAGPGVSRANRQMQFTFLNKRSVDSPTLAYGLREAYHTALMKGQHPITFLYLEMEPDTFDINVHPAKKEVRFHNGFGVREAVVQAVRRTLEAATRLSTGHMPMPQARSSAPQIPAAEEVQTDLAIPEREKFELRKDWSAMPRQTAGAAATPFAAPLAKQELTRPPVSPAHEEDEVDAVVTARSSTPFPSPVPALVPAPELEATSDLPVSPSPSPSLPASDSPRLPVSPSPTLPSSSSTPSPGSFRILGVLHKLYVLMENAEGLVLMDQHAAHERVLFEQMRRAMETEGVPSQRLLIPLTMQTTPRDFDILSRNLPVLHKLGIEAEPFGTNAFKLDALPAFVKTDDPLGLLRDVLDELAGAGSKTSALRLGEDMIATTVCRHAVKANDNLRDPELKKLLEDLLACEMPYCCPHGRPTLIQISLPELERKFGRRAP</sequence>
<dbReference type="Pfam" id="PF13589">
    <property type="entry name" value="HATPase_c_3"/>
    <property type="match status" value="1"/>
</dbReference>
<protein>
    <recommendedName>
        <fullName evidence="2 5">DNA mismatch repair protein MutL</fullName>
    </recommendedName>
</protein>
<reference evidence="9 10" key="1">
    <citation type="submission" date="2018-06" db="EMBL/GenBank/DDBJ databases">
        <title>Genomic Encyclopedia of Type Strains, Phase IV (KMG-IV): sequencing the most valuable type-strain genomes for metagenomic binning, comparative biology and taxonomic classification.</title>
        <authorList>
            <person name="Goeker M."/>
        </authorList>
    </citation>
    <scope>NUCLEOTIDE SEQUENCE [LARGE SCALE GENOMIC DNA]</scope>
    <source>
        <strain evidence="9 10">DSM 25532</strain>
    </source>
</reference>
<organism evidence="9 10">
    <name type="scientific">Roseimicrobium gellanilyticum</name>
    <dbReference type="NCBI Taxonomy" id="748857"/>
    <lineage>
        <taxon>Bacteria</taxon>
        <taxon>Pseudomonadati</taxon>
        <taxon>Verrucomicrobiota</taxon>
        <taxon>Verrucomicrobiia</taxon>
        <taxon>Verrucomicrobiales</taxon>
        <taxon>Verrucomicrobiaceae</taxon>
        <taxon>Roseimicrobium</taxon>
    </lineage>
</organism>
<gene>
    <name evidence="5" type="primary">mutL</name>
    <name evidence="9" type="ORF">DES53_104341</name>
</gene>
<dbReference type="RefSeq" id="WP_113958914.1">
    <property type="nucleotide sequence ID" value="NZ_QNRR01000004.1"/>
</dbReference>
<comment type="similarity">
    <text evidence="1 5">Belongs to the DNA mismatch repair MutL/HexB family.</text>
</comment>
<dbReference type="InterPro" id="IPR020667">
    <property type="entry name" value="DNA_mismatch_repair_MutL"/>
</dbReference>
<proteinExistence type="inferred from homology"/>
<evidence type="ECO:0000256" key="6">
    <source>
        <dbReference type="SAM" id="MobiDB-lite"/>
    </source>
</evidence>
<dbReference type="GO" id="GO:0016887">
    <property type="term" value="F:ATP hydrolysis activity"/>
    <property type="evidence" value="ECO:0007669"/>
    <property type="project" value="InterPro"/>
</dbReference>
<evidence type="ECO:0000313" key="10">
    <source>
        <dbReference type="Proteomes" id="UP000253426"/>
    </source>
</evidence>
<dbReference type="InterPro" id="IPR020568">
    <property type="entry name" value="Ribosomal_Su5_D2-typ_SF"/>
</dbReference>
<evidence type="ECO:0000259" key="7">
    <source>
        <dbReference type="SMART" id="SM00853"/>
    </source>
</evidence>
<dbReference type="InterPro" id="IPR014790">
    <property type="entry name" value="MutL_C"/>
</dbReference>
<dbReference type="GO" id="GO:0140664">
    <property type="term" value="F:ATP-dependent DNA damage sensor activity"/>
    <property type="evidence" value="ECO:0007669"/>
    <property type="project" value="InterPro"/>
</dbReference>
<dbReference type="SUPFAM" id="SSF118116">
    <property type="entry name" value="DNA mismatch repair protein MutL"/>
    <property type="match status" value="1"/>
</dbReference>
<evidence type="ECO:0000256" key="3">
    <source>
        <dbReference type="ARBA" id="ARBA00022763"/>
    </source>
</evidence>
<dbReference type="GO" id="GO:0030983">
    <property type="term" value="F:mismatched DNA binding"/>
    <property type="evidence" value="ECO:0007669"/>
    <property type="project" value="InterPro"/>
</dbReference>
<dbReference type="InterPro" id="IPR014721">
    <property type="entry name" value="Ribsml_uS5_D2-typ_fold_subgr"/>
</dbReference>
<evidence type="ECO:0000259" key="8">
    <source>
        <dbReference type="SMART" id="SM01340"/>
    </source>
</evidence>
<dbReference type="Gene3D" id="3.30.1540.20">
    <property type="entry name" value="MutL, C-terminal domain, dimerisation subdomain"/>
    <property type="match status" value="1"/>
</dbReference>
<name>A0A366HPY0_9BACT</name>
<dbReference type="SUPFAM" id="SSF54211">
    <property type="entry name" value="Ribosomal protein S5 domain 2-like"/>
    <property type="match status" value="1"/>
</dbReference>
<evidence type="ECO:0000256" key="2">
    <source>
        <dbReference type="ARBA" id="ARBA00021975"/>
    </source>
</evidence>
<evidence type="ECO:0000256" key="1">
    <source>
        <dbReference type="ARBA" id="ARBA00006082"/>
    </source>
</evidence>
<dbReference type="HAMAP" id="MF_00149">
    <property type="entry name" value="DNA_mis_repair"/>
    <property type="match status" value="1"/>
</dbReference>
<comment type="function">
    <text evidence="5">This protein is involved in the repair of mismatches in DNA. It is required for dam-dependent methyl-directed DNA mismatch repair. May act as a 'molecular matchmaker', a protein that promotes the formation of a stable complex between two or more DNA-binding proteins in an ATP-dependent manner without itself being part of a final effector complex.</text>
</comment>
<dbReference type="Pfam" id="PF01119">
    <property type="entry name" value="DNA_mis_repair"/>
    <property type="match status" value="1"/>
</dbReference>
<dbReference type="PANTHER" id="PTHR10073">
    <property type="entry name" value="DNA MISMATCH REPAIR PROTEIN MLH, PMS, MUTL"/>
    <property type="match status" value="1"/>
</dbReference>
<accession>A0A366HPY0</accession>
<feature type="compositionally biased region" description="Low complexity" evidence="6">
    <location>
        <begin position="469"/>
        <end position="478"/>
    </location>
</feature>
<dbReference type="Gene3D" id="3.30.230.10">
    <property type="match status" value="1"/>
</dbReference>
<dbReference type="PANTHER" id="PTHR10073:SF12">
    <property type="entry name" value="DNA MISMATCH REPAIR PROTEIN MLH1"/>
    <property type="match status" value="1"/>
</dbReference>
<feature type="domain" description="MutL C-terminal dimerisation" evidence="7">
    <location>
        <begin position="483"/>
        <end position="626"/>
    </location>
</feature>
<dbReference type="GO" id="GO:0032300">
    <property type="term" value="C:mismatch repair complex"/>
    <property type="evidence" value="ECO:0007669"/>
    <property type="project" value="InterPro"/>
</dbReference>
<dbReference type="CDD" id="cd16926">
    <property type="entry name" value="HATPase_MutL-MLH-PMS-like"/>
    <property type="match status" value="1"/>
</dbReference>
<dbReference type="Gene3D" id="3.30.1370.100">
    <property type="entry name" value="MutL, C-terminal domain, regulatory subdomain"/>
    <property type="match status" value="1"/>
</dbReference>
<dbReference type="SUPFAM" id="SSF55874">
    <property type="entry name" value="ATPase domain of HSP90 chaperone/DNA topoisomerase II/histidine kinase"/>
    <property type="match status" value="1"/>
</dbReference>
<dbReference type="InterPro" id="IPR002099">
    <property type="entry name" value="MutL/Mlh/PMS"/>
</dbReference>
<dbReference type="AlphaFoldDB" id="A0A366HPY0"/>
<dbReference type="Pfam" id="PF08676">
    <property type="entry name" value="MutL_C"/>
    <property type="match status" value="1"/>
</dbReference>